<evidence type="ECO:0000313" key="2">
    <source>
        <dbReference type="EMBL" id="MBE1522907.1"/>
    </source>
</evidence>
<dbReference type="Pfam" id="PF02627">
    <property type="entry name" value="CMD"/>
    <property type="match status" value="1"/>
</dbReference>
<reference evidence="2 3" key="1">
    <citation type="submission" date="2020-10" db="EMBL/GenBank/DDBJ databases">
        <title>Sequencing the genomes of 1000 actinobacteria strains.</title>
        <authorList>
            <person name="Klenk H.-P."/>
        </authorList>
    </citation>
    <scope>NUCLEOTIDE SEQUENCE [LARGE SCALE GENOMIC DNA]</scope>
    <source>
        <strain evidence="2 3">DSM 15666</strain>
    </source>
</reference>
<sequence>MTDSTYQNGMKVRREVLSDAHVDRAEAKKDSFTADFQELITNYAWGSIWTRPGLERSTRSAITLTALIAGGYWEELEMHVRAALRNGLTEDEIKEVFLQSAIYCSVPAANTAFSIGRRVLEEERAGSS</sequence>
<dbReference type="PANTHER" id="PTHR33570:SF2">
    <property type="entry name" value="CARBOXYMUCONOLACTONE DECARBOXYLASE-LIKE DOMAIN-CONTAINING PROTEIN"/>
    <property type="match status" value="1"/>
</dbReference>
<dbReference type="InterPro" id="IPR029032">
    <property type="entry name" value="AhpD-like"/>
</dbReference>
<dbReference type="SUPFAM" id="SSF69118">
    <property type="entry name" value="AhpD-like"/>
    <property type="match status" value="1"/>
</dbReference>
<dbReference type="EMBL" id="JADBED010000001">
    <property type="protein sequence ID" value="MBE1522907.1"/>
    <property type="molecule type" value="Genomic_DNA"/>
</dbReference>
<feature type="domain" description="Carboxymuconolactone decarboxylase-like" evidence="1">
    <location>
        <begin position="35"/>
        <end position="115"/>
    </location>
</feature>
<name>A0ABR9JAF6_9MICC</name>
<dbReference type="PANTHER" id="PTHR33570">
    <property type="entry name" value="4-CARBOXYMUCONOLACTONE DECARBOXYLASE FAMILY PROTEIN"/>
    <property type="match status" value="1"/>
</dbReference>
<accession>A0ABR9JAF6</accession>
<dbReference type="NCBIfam" id="TIGR02425">
    <property type="entry name" value="decarb_PcaC"/>
    <property type="match status" value="1"/>
</dbReference>
<dbReference type="RefSeq" id="WP_192594139.1">
    <property type="nucleotide sequence ID" value="NZ_BAAALJ010000015.1"/>
</dbReference>
<proteinExistence type="predicted"/>
<dbReference type="InterPro" id="IPR012788">
    <property type="entry name" value="Decarb_PcaC"/>
</dbReference>
<comment type="caution">
    <text evidence="2">The sequence shown here is derived from an EMBL/GenBank/DDBJ whole genome shotgun (WGS) entry which is preliminary data.</text>
</comment>
<dbReference type="InterPro" id="IPR052512">
    <property type="entry name" value="4CMD/NDH-1_regulator"/>
</dbReference>
<evidence type="ECO:0000259" key="1">
    <source>
        <dbReference type="Pfam" id="PF02627"/>
    </source>
</evidence>
<dbReference type="InterPro" id="IPR003779">
    <property type="entry name" value="CMD-like"/>
</dbReference>
<gene>
    <name evidence="2" type="ORF">H4W27_000025</name>
</gene>
<keyword evidence="3" id="KW-1185">Reference proteome</keyword>
<dbReference type="Proteomes" id="UP000643525">
    <property type="component" value="Unassembled WGS sequence"/>
</dbReference>
<dbReference type="Gene3D" id="1.20.1290.10">
    <property type="entry name" value="AhpD-like"/>
    <property type="match status" value="1"/>
</dbReference>
<evidence type="ECO:0000313" key="3">
    <source>
        <dbReference type="Proteomes" id="UP000643525"/>
    </source>
</evidence>
<organism evidence="2 3">
    <name type="scientific">Nesterenkonia lutea</name>
    <dbReference type="NCBI Taxonomy" id="272919"/>
    <lineage>
        <taxon>Bacteria</taxon>
        <taxon>Bacillati</taxon>
        <taxon>Actinomycetota</taxon>
        <taxon>Actinomycetes</taxon>
        <taxon>Micrococcales</taxon>
        <taxon>Micrococcaceae</taxon>
        <taxon>Nesterenkonia</taxon>
    </lineage>
</organism>
<protein>
    <submittedName>
        <fullName evidence="2">4-carboxymuconolactone decarboxylase</fullName>
    </submittedName>
</protein>